<protein>
    <submittedName>
        <fullName evidence="2">Uncharacterized protein</fullName>
    </submittedName>
</protein>
<dbReference type="EMBL" id="BMAW01047104">
    <property type="protein sequence ID" value="GFS59175.1"/>
    <property type="molecule type" value="Genomic_DNA"/>
</dbReference>
<evidence type="ECO:0000256" key="1">
    <source>
        <dbReference type="SAM" id="SignalP"/>
    </source>
</evidence>
<proteinExistence type="predicted"/>
<sequence length="102" mass="11824">MNKLFILIVIFCAFSNQFVDALDTSFLGTSFTLKQLIEGALNSDFFRKHNSCQVCVNQFYQTTVKGIERVYQTIGKILNRMKIEQDDVKIVEKRIVVKRINV</sequence>
<feature type="chain" id="PRO_5036495399" evidence="1">
    <location>
        <begin position="22"/>
        <end position="102"/>
    </location>
</feature>
<keyword evidence="1" id="KW-0732">Signal</keyword>
<name>A0A8X6ITF3_NEPPI</name>
<evidence type="ECO:0000313" key="3">
    <source>
        <dbReference type="Proteomes" id="UP000887013"/>
    </source>
</evidence>
<gene>
    <name evidence="2" type="ORF">NPIL_654701</name>
</gene>
<dbReference type="AlphaFoldDB" id="A0A8X6ITF3"/>
<organism evidence="2 3">
    <name type="scientific">Nephila pilipes</name>
    <name type="common">Giant wood spider</name>
    <name type="synonym">Nephila maculata</name>
    <dbReference type="NCBI Taxonomy" id="299642"/>
    <lineage>
        <taxon>Eukaryota</taxon>
        <taxon>Metazoa</taxon>
        <taxon>Ecdysozoa</taxon>
        <taxon>Arthropoda</taxon>
        <taxon>Chelicerata</taxon>
        <taxon>Arachnida</taxon>
        <taxon>Araneae</taxon>
        <taxon>Araneomorphae</taxon>
        <taxon>Entelegynae</taxon>
        <taxon>Araneoidea</taxon>
        <taxon>Nephilidae</taxon>
        <taxon>Nephila</taxon>
    </lineage>
</organism>
<reference evidence="2" key="1">
    <citation type="submission" date="2020-08" db="EMBL/GenBank/DDBJ databases">
        <title>Multicomponent nature underlies the extraordinary mechanical properties of spider dragline silk.</title>
        <authorList>
            <person name="Kono N."/>
            <person name="Nakamura H."/>
            <person name="Mori M."/>
            <person name="Yoshida Y."/>
            <person name="Ohtoshi R."/>
            <person name="Malay A.D."/>
            <person name="Moran D.A.P."/>
            <person name="Tomita M."/>
            <person name="Numata K."/>
            <person name="Arakawa K."/>
        </authorList>
    </citation>
    <scope>NUCLEOTIDE SEQUENCE</scope>
</reference>
<evidence type="ECO:0000313" key="2">
    <source>
        <dbReference type="EMBL" id="GFS59175.1"/>
    </source>
</evidence>
<keyword evidence="3" id="KW-1185">Reference proteome</keyword>
<feature type="signal peptide" evidence="1">
    <location>
        <begin position="1"/>
        <end position="21"/>
    </location>
</feature>
<accession>A0A8X6ITF3</accession>
<dbReference type="Proteomes" id="UP000887013">
    <property type="component" value="Unassembled WGS sequence"/>
</dbReference>
<comment type="caution">
    <text evidence="2">The sequence shown here is derived from an EMBL/GenBank/DDBJ whole genome shotgun (WGS) entry which is preliminary data.</text>
</comment>